<keyword evidence="3" id="KW-1185">Reference proteome</keyword>
<dbReference type="Proteomes" id="UP000308671">
    <property type="component" value="Unassembled WGS sequence"/>
</dbReference>
<dbReference type="AlphaFoldDB" id="A0A4S8R9J7"/>
<feature type="compositionally biased region" description="Acidic residues" evidence="1">
    <location>
        <begin position="70"/>
        <end position="80"/>
    </location>
</feature>
<evidence type="ECO:0000256" key="1">
    <source>
        <dbReference type="SAM" id="MobiDB-lite"/>
    </source>
</evidence>
<sequence>MAKDSESKTKGLASRPKKNNVKASAKSKPTKTKTPAKSRKHKRLTSDSEEEVPRKKHKGSRRNGKKDDTNTEDEDEESSDLEGTLSDVDSSSSEEEEDDKKDELRMPWWCIDQDLEDAIKLEWTPNDEYVLRDISNEEVSLWTKTLNFFSKAPRELLPDDKNIAMMKKEYGVGSSGQPIENTNWSNRLCIGLSHVICLPVFQKRYGGSPFFMRYCILMAMRYRLGKKLIEISKLSDSQLGVHRNLFHKMEEELNISLSGSNKTNLHQFLVLNNYSDLPRYYEFTYFIKRAVKNKNKSKDPIHAITNADMSAILDAWDLYVDKECPILLKHDEIWKLRRNNKGFRRFDKAEIQEIKRRWLVKGRLDARAELESQSSGLESHDDSMNLPSIPETANANEQQNQDPIHKIKYDKRFTKPTPMVRGADFSRVPNSTISGQSMVPDEDAETDWADTNAPFGLQENSWCNDPAFASMALPGRINAFAKGRVYGNEN</sequence>
<feature type="region of interest" description="Disordered" evidence="1">
    <location>
        <begin position="1"/>
        <end position="102"/>
    </location>
</feature>
<proteinExistence type="predicted"/>
<organism evidence="2 3">
    <name type="scientific">Botrytis galanthina</name>
    <dbReference type="NCBI Taxonomy" id="278940"/>
    <lineage>
        <taxon>Eukaryota</taxon>
        <taxon>Fungi</taxon>
        <taxon>Dikarya</taxon>
        <taxon>Ascomycota</taxon>
        <taxon>Pezizomycotina</taxon>
        <taxon>Leotiomycetes</taxon>
        <taxon>Helotiales</taxon>
        <taxon>Sclerotiniaceae</taxon>
        <taxon>Botrytis</taxon>
    </lineage>
</organism>
<feature type="region of interest" description="Disordered" evidence="1">
    <location>
        <begin position="371"/>
        <end position="406"/>
    </location>
</feature>
<accession>A0A4S8R9J7</accession>
<dbReference type="OrthoDB" id="3532066at2759"/>
<comment type="caution">
    <text evidence="2">The sequence shown here is derived from an EMBL/GenBank/DDBJ whole genome shotgun (WGS) entry which is preliminary data.</text>
</comment>
<feature type="compositionally biased region" description="Polar residues" evidence="1">
    <location>
        <begin position="391"/>
        <end position="402"/>
    </location>
</feature>
<feature type="compositionally biased region" description="Low complexity" evidence="1">
    <location>
        <begin position="81"/>
        <end position="91"/>
    </location>
</feature>
<feature type="compositionally biased region" description="Basic residues" evidence="1">
    <location>
        <begin position="54"/>
        <end position="64"/>
    </location>
</feature>
<dbReference type="EMBL" id="PQXL01000020">
    <property type="protein sequence ID" value="THV54783.1"/>
    <property type="molecule type" value="Genomic_DNA"/>
</dbReference>
<evidence type="ECO:0000313" key="3">
    <source>
        <dbReference type="Proteomes" id="UP000308671"/>
    </source>
</evidence>
<gene>
    <name evidence="2" type="ORF">BGAL_0020g00370</name>
</gene>
<reference evidence="2 3" key="1">
    <citation type="submission" date="2017-12" db="EMBL/GenBank/DDBJ databases">
        <title>Comparative genomics of Botrytis spp.</title>
        <authorList>
            <person name="Valero-Jimenez C.A."/>
            <person name="Tapia P."/>
            <person name="Veloso J."/>
            <person name="Silva-Moreno E."/>
            <person name="Staats M."/>
            <person name="Valdes J.H."/>
            <person name="Van Kan J.A.L."/>
        </authorList>
    </citation>
    <scope>NUCLEOTIDE SEQUENCE [LARGE SCALE GENOMIC DNA]</scope>
    <source>
        <strain evidence="2 3">MUCL435</strain>
    </source>
</reference>
<evidence type="ECO:0000313" key="2">
    <source>
        <dbReference type="EMBL" id="THV54783.1"/>
    </source>
</evidence>
<name>A0A4S8R9J7_9HELO</name>
<protein>
    <submittedName>
        <fullName evidence="2">Uncharacterized protein</fullName>
    </submittedName>
</protein>
<feature type="compositionally biased region" description="Basic residues" evidence="1">
    <location>
        <begin position="28"/>
        <end position="43"/>
    </location>
</feature>